<feature type="region of interest" description="Disordered" evidence="1">
    <location>
        <begin position="1"/>
        <end position="26"/>
    </location>
</feature>
<gene>
    <name evidence="2" type="ORF">ACFQ1S_15385</name>
</gene>
<sequence length="52" mass="5665">MVTDIRGGVGLRSTTADPRTSRSPRSNRIAAFSTRTGITKDVETLCKQLITK</sequence>
<accession>A0ABW3M8B6</accession>
<evidence type="ECO:0000313" key="3">
    <source>
        <dbReference type="Proteomes" id="UP001597045"/>
    </source>
</evidence>
<organism evidence="2 3">
    <name type="scientific">Kibdelosporangium lantanae</name>
    <dbReference type="NCBI Taxonomy" id="1497396"/>
    <lineage>
        <taxon>Bacteria</taxon>
        <taxon>Bacillati</taxon>
        <taxon>Actinomycetota</taxon>
        <taxon>Actinomycetes</taxon>
        <taxon>Pseudonocardiales</taxon>
        <taxon>Pseudonocardiaceae</taxon>
        <taxon>Kibdelosporangium</taxon>
    </lineage>
</organism>
<evidence type="ECO:0000256" key="1">
    <source>
        <dbReference type="SAM" id="MobiDB-lite"/>
    </source>
</evidence>
<dbReference type="Proteomes" id="UP001597045">
    <property type="component" value="Unassembled WGS sequence"/>
</dbReference>
<proteinExistence type="predicted"/>
<keyword evidence="3" id="KW-1185">Reference proteome</keyword>
<evidence type="ECO:0000313" key="2">
    <source>
        <dbReference type="EMBL" id="MFD1046833.1"/>
    </source>
</evidence>
<feature type="compositionally biased region" description="Polar residues" evidence="1">
    <location>
        <begin position="12"/>
        <end position="26"/>
    </location>
</feature>
<protein>
    <submittedName>
        <fullName evidence="2">Uncharacterized protein</fullName>
    </submittedName>
</protein>
<comment type="caution">
    <text evidence="2">The sequence shown here is derived from an EMBL/GenBank/DDBJ whole genome shotgun (WGS) entry which is preliminary data.</text>
</comment>
<name>A0ABW3M8B6_9PSEU</name>
<dbReference type="EMBL" id="JBHTIS010000808">
    <property type="protein sequence ID" value="MFD1046833.1"/>
    <property type="molecule type" value="Genomic_DNA"/>
</dbReference>
<reference evidence="3" key="1">
    <citation type="journal article" date="2019" name="Int. J. Syst. Evol. Microbiol.">
        <title>The Global Catalogue of Microorganisms (GCM) 10K type strain sequencing project: providing services to taxonomists for standard genome sequencing and annotation.</title>
        <authorList>
            <consortium name="The Broad Institute Genomics Platform"/>
            <consortium name="The Broad Institute Genome Sequencing Center for Infectious Disease"/>
            <person name="Wu L."/>
            <person name="Ma J."/>
        </authorList>
    </citation>
    <scope>NUCLEOTIDE SEQUENCE [LARGE SCALE GENOMIC DNA]</scope>
    <source>
        <strain evidence="3">JCM 31486</strain>
    </source>
</reference>